<dbReference type="Proteomes" id="UP000233556">
    <property type="component" value="Unassembled WGS sequence"/>
</dbReference>
<protein>
    <submittedName>
        <fullName evidence="2">Uncharacterized protein</fullName>
    </submittedName>
</protein>
<evidence type="ECO:0000313" key="2">
    <source>
        <dbReference type="EMBL" id="PKU43925.1"/>
    </source>
</evidence>
<keyword evidence="3" id="KW-1185">Reference proteome</keyword>
<feature type="compositionally biased region" description="Basic and acidic residues" evidence="1">
    <location>
        <begin position="158"/>
        <end position="179"/>
    </location>
</feature>
<name>A0A2I0UD00_LIMLA</name>
<dbReference type="EMBL" id="KZ505863">
    <property type="protein sequence ID" value="PKU43925.1"/>
    <property type="molecule type" value="Genomic_DNA"/>
</dbReference>
<evidence type="ECO:0000313" key="3">
    <source>
        <dbReference type="Proteomes" id="UP000233556"/>
    </source>
</evidence>
<feature type="region of interest" description="Disordered" evidence="1">
    <location>
        <begin position="155"/>
        <end position="179"/>
    </location>
</feature>
<reference evidence="3" key="1">
    <citation type="submission" date="2017-11" db="EMBL/GenBank/DDBJ databases">
        <authorList>
            <person name="Lima N.C."/>
            <person name="Parody-Merino A.M."/>
            <person name="Battley P.F."/>
            <person name="Fidler A.E."/>
            <person name="Prosdocimi F."/>
        </authorList>
    </citation>
    <scope>NUCLEOTIDE SEQUENCE [LARGE SCALE GENOMIC DNA]</scope>
</reference>
<evidence type="ECO:0000256" key="1">
    <source>
        <dbReference type="SAM" id="MobiDB-lite"/>
    </source>
</evidence>
<sequence>MGDGAAKQSHQRSHKALIEKDKAAEDREALLVLEQEEEGACLDARTAEAVCHQSMVSSKEEQRSLSEMTGNLYSSVFGYLANEQIFSHLGPPLLQRAGRHYEWSKSTSLVCVVLGATLWLALFDLEQTAEHVGPTHPWRLSQQISGTLVSGRYQETSNNKEEVKRCQYPDELGKEESIK</sequence>
<organism evidence="2 3">
    <name type="scientific">Limosa lapponica baueri</name>
    <dbReference type="NCBI Taxonomy" id="1758121"/>
    <lineage>
        <taxon>Eukaryota</taxon>
        <taxon>Metazoa</taxon>
        <taxon>Chordata</taxon>
        <taxon>Craniata</taxon>
        <taxon>Vertebrata</taxon>
        <taxon>Euteleostomi</taxon>
        <taxon>Archelosauria</taxon>
        <taxon>Archosauria</taxon>
        <taxon>Dinosauria</taxon>
        <taxon>Saurischia</taxon>
        <taxon>Theropoda</taxon>
        <taxon>Coelurosauria</taxon>
        <taxon>Aves</taxon>
        <taxon>Neognathae</taxon>
        <taxon>Neoaves</taxon>
        <taxon>Charadriiformes</taxon>
        <taxon>Scolopacidae</taxon>
        <taxon>Limosa</taxon>
    </lineage>
</organism>
<reference evidence="3" key="2">
    <citation type="submission" date="2017-12" db="EMBL/GenBank/DDBJ databases">
        <title>Genome sequence of the Bar-tailed Godwit (Limosa lapponica baueri).</title>
        <authorList>
            <person name="Lima N.C.B."/>
            <person name="Parody-Merino A.M."/>
            <person name="Battley P.F."/>
            <person name="Fidler A.E."/>
            <person name="Prosdocimi F."/>
        </authorList>
    </citation>
    <scope>NUCLEOTIDE SEQUENCE [LARGE SCALE GENOMIC DNA]</scope>
</reference>
<gene>
    <name evidence="2" type="ORF">llap_5779</name>
</gene>
<dbReference type="AlphaFoldDB" id="A0A2I0UD00"/>
<feature type="region of interest" description="Disordered" evidence="1">
    <location>
        <begin position="1"/>
        <end position="21"/>
    </location>
</feature>
<proteinExistence type="predicted"/>
<accession>A0A2I0UD00</accession>